<reference evidence="1" key="1">
    <citation type="submission" date="2023-04" db="EMBL/GenBank/DDBJ databases">
        <title>Draft Genome sequencing of Naganishia species isolated from polar environments using Oxford Nanopore Technology.</title>
        <authorList>
            <person name="Leo P."/>
            <person name="Venkateswaran K."/>
        </authorList>
    </citation>
    <scope>NUCLEOTIDE SEQUENCE</scope>
    <source>
        <strain evidence="1">MNA-CCFEE 5262</strain>
    </source>
</reference>
<accession>A0ACC2VS94</accession>
<keyword evidence="2" id="KW-1185">Reference proteome</keyword>
<sequence length="133" mass="14593">MADLLPETVKSTLQSAVGKAQQAVSVLPDTVASLGGLANTYHHDHQKGQAHSSHRNAQAEEHHTRNPNASKDLGEFIETQLVGKINNDALAKQFPTVEGMWHGYIDWENNPEKKKEAAEILEYVTEVLLGAQT</sequence>
<protein>
    <submittedName>
        <fullName evidence="1">Uncharacterized protein</fullName>
    </submittedName>
</protein>
<comment type="caution">
    <text evidence="1">The sequence shown here is derived from an EMBL/GenBank/DDBJ whole genome shotgun (WGS) entry which is preliminary data.</text>
</comment>
<name>A0ACC2VS94_9TREE</name>
<evidence type="ECO:0000313" key="1">
    <source>
        <dbReference type="EMBL" id="KAJ9102058.1"/>
    </source>
</evidence>
<gene>
    <name evidence="1" type="ORF">QFC20_005066</name>
</gene>
<evidence type="ECO:0000313" key="2">
    <source>
        <dbReference type="Proteomes" id="UP001230649"/>
    </source>
</evidence>
<organism evidence="1 2">
    <name type="scientific">Naganishia adeliensis</name>
    <dbReference type="NCBI Taxonomy" id="92952"/>
    <lineage>
        <taxon>Eukaryota</taxon>
        <taxon>Fungi</taxon>
        <taxon>Dikarya</taxon>
        <taxon>Basidiomycota</taxon>
        <taxon>Agaricomycotina</taxon>
        <taxon>Tremellomycetes</taxon>
        <taxon>Filobasidiales</taxon>
        <taxon>Filobasidiaceae</taxon>
        <taxon>Naganishia</taxon>
    </lineage>
</organism>
<proteinExistence type="predicted"/>
<dbReference type="EMBL" id="JASBWS010000066">
    <property type="protein sequence ID" value="KAJ9102058.1"/>
    <property type="molecule type" value="Genomic_DNA"/>
</dbReference>
<dbReference type="Proteomes" id="UP001230649">
    <property type="component" value="Unassembled WGS sequence"/>
</dbReference>